<evidence type="ECO:0000313" key="10">
    <source>
        <dbReference type="Proteomes" id="UP000433382"/>
    </source>
</evidence>
<evidence type="ECO:0000313" key="1">
    <source>
        <dbReference type="EMBL" id="KAB3569775.1"/>
    </source>
</evidence>
<dbReference type="Proteomes" id="UP000261003">
    <property type="component" value="Unassembled WGS sequence"/>
</dbReference>
<accession>A0A396F1F7</accession>
<gene>
    <name evidence="6" type="ORF">DW043_02160</name>
    <name evidence="5" type="ORF">DW193_20470</name>
    <name evidence="4" type="ORF">DXC16_04205</name>
    <name evidence="2" type="ORF">GAS37_04400</name>
    <name evidence="1" type="ORF">GAY01_11580</name>
    <name evidence="3" type="ORF">GAY98_15395</name>
</gene>
<dbReference type="Proteomes" id="UP000469427">
    <property type="component" value="Unassembled WGS sequence"/>
</dbReference>
<evidence type="ECO:0000313" key="3">
    <source>
        <dbReference type="EMBL" id="KAB6524691.1"/>
    </source>
</evidence>
<dbReference type="Proteomes" id="UP000286392">
    <property type="component" value="Unassembled WGS sequence"/>
</dbReference>
<reference evidence="10 11" key="2">
    <citation type="journal article" date="2019" name="Nat. Med.">
        <title>A library of human gut bacterial isolates paired with longitudinal multiomics data enables mechanistic microbiome research.</title>
        <authorList>
            <person name="Poyet M."/>
            <person name="Groussin M."/>
            <person name="Gibbons S.M."/>
            <person name="Avila-Pacheco J."/>
            <person name="Jiang X."/>
            <person name="Kearney S.M."/>
            <person name="Perrotta A.R."/>
            <person name="Berdy B."/>
            <person name="Zhao S."/>
            <person name="Lieberman T.D."/>
            <person name="Swanson P.K."/>
            <person name="Smith M."/>
            <person name="Roesemann S."/>
            <person name="Alexander J.E."/>
            <person name="Rich S.A."/>
            <person name="Livny J."/>
            <person name="Vlamakis H."/>
            <person name="Clish C."/>
            <person name="Bullock K."/>
            <person name="Deik A."/>
            <person name="Scott J."/>
            <person name="Pierce K.A."/>
            <person name="Xavier R.J."/>
            <person name="Alm E.J."/>
        </authorList>
    </citation>
    <scope>NUCLEOTIDE SEQUENCE [LARGE SCALE GENOMIC DNA]</scope>
    <source>
        <strain evidence="3 11">BIOML-A122</strain>
        <strain evidence="1 10">BIOML-A73</strain>
        <strain evidence="2 12">BIOML-A9</strain>
    </source>
</reference>
<dbReference type="EMBL" id="QSTG01000004">
    <property type="protein sequence ID" value="RGM46731.1"/>
    <property type="molecule type" value="Genomic_DNA"/>
</dbReference>
<sequence>MDYLKYAIRKKYIASAKSYLVLKVLILWDTDVVFRVKLISTYFAFLDYLEKHNKIYGTSLMWKSYCR</sequence>
<dbReference type="EMBL" id="QROB01000002">
    <property type="protein sequence ID" value="RHK90500.1"/>
    <property type="molecule type" value="Genomic_DNA"/>
</dbReference>
<evidence type="ECO:0000313" key="5">
    <source>
        <dbReference type="EMBL" id="RHH73839.1"/>
    </source>
</evidence>
<organism evidence="4 7">
    <name type="scientific">Phocaeicola vulgatus</name>
    <name type="common">Bacteroides vulgatus</name>
    <dbReference type="NCBI Taxonomy" id="821"/>
    <lineage>
        <taxon>Bacteria</taxon>
        <taxon>Pseudomonadati</taxon>
        <taxon>Bacteroidota</taxon>
        <taxon>Bacteroidia</taxon>
        <taxon>Bacteroidales</taxon>
        <taxon>Bacteroidaceae</taxon>
        <taxon>Phocaeicola</taxon>
    </lineage>
</organism>
<evidence type="ECO:0000313" key="6">
    <source>
        <dbReference type="EMBL" id="RHK90500.1"/>
    </source>
</evidence>
<dbReference type="EMBL" id="WCXA01000006">
    <property type="protein sequence ID" value="KAB3865246.1"/>
    <property type="molecule type" value="Genomic_DNA"/>
</dbReference>
<name>A0A396F1F7_PHOVU</name>
<dbReference type="Proteomes" id="UP000433382">
    <property type="component" value="Unassembled WGS sequence"/>
</dbReference>
<evidence type="ECO:0000313" key="8">
    <source>
        <dbReference type="Proteomes" id="UP000283713"/>
    </source>
</evidence>
<dbReference type="EMBL" id="WDBI01000026">
    <property type="protein sequence ID" value="KAB6524691.1"/>
    <property type="molecule type" value="Genomic_DNA"/>
</dbReference>
<comment type="caution">
    <text evidence="4">The sequence shown here is derived from an EMBL/GenBank/DDBJ whole genome shotgun (WGS) entry which is preliminary data.</text>
</comment>
<dbReference type="EMBL" id="WCZM01000016">
    <property type="protein sequence ID" value="KAB3569775.1"/>
    <property type="molecule type" value="Genomic_DNA"/>
</dbReference>
<protein>
    <submittedName>
        <fullName evidence="4">Uncharacterized protein</fullName>
    </submittedName>
</protein>
<evidence type="ECO:0000313" key="11">
    <source>
        <dbReference type="Proteomes" id="UP000469427"/>
    </source>
</evidence>
<reference evidence="7 8" key="1">
    <citation type="submission" date="2018-08" db="EMBL/GenBank/DDBJ databases">
        <title>A genome reference for cultivated species of the human gut microbiota.</title>
        <authorList>
            <person name="Zou Y."/>
            <person name="Xue W."/>
            <person name="Luo G."/>
        </authorList>
    </citation>
    <scope>NUCLEOTIDE SEQUENCE [LARGE SCALE GENOMIC DNA]</scope>
    <source>
        <strain evidence="6 9">AF39-8AT</strain>
        <strain evidence="5 8">AM16-6</strain>
        <strain evidence="4 7">OM08-13BH</strain>
    </source>
</reference>
<evidence type="ECO:0000313" key="12">
    <source>
        <dbReference type="Proteomes" id="UP000470332"/>
    </source>
</evidence>
<evidence type="ECO:0000313" key="9">
    <source>
        <dbReference type="Proteomes" id="UP000286392"/>
    </source>
</evidence>
<dbReference type="EMBL" id="QRKA01000042">
    <property type="protein sequence ID" value="RHH73839.1"/>
    <property type="molecule type" value="Genomic_DNA"/>
</dbReference>
<dbReference type="AlphaFoldDB" id="A0A396F1F7"/>
<evidence type="ECO:0000313" key="7">
    <source>
        <dbReference type="Proteomes" id="UP000261003"/>
    </source>
</evidence>
<proteinExistence type="predicted"/>
<dbReference type="Proteomes" id="UP000283713">
    <property type="component" value="Unassembled WGS sequence"/>
</dbReference>
<evidence type="ECO:0000313" key="2">
    <source>
        <dbReference type="EMBL" id="KAB3865246.1"/>
    </source>
</evidence>
<evidence type="ECO:0000313" key="4">
    <source>
        <dbReference type="EMBL" id="RGM46731.1"/>
    </source>
</evidence>
<dbReference type="Proteomes" id="UP000470332">
    <property type="component" value="Unassembled WGS sequence"/>
</dbReference>